<proteinExistence type="predicted"/>
<evidence type="ECO:0000256" key="1">
    <source>
        <dbReference type="SAM" id="SignalP"/>
    </source>
</evidence>
<dbReference type="EMBL" id="FTMP01000001">
    <property type="protein sequence ID" value="SIP88545.1"/>
    <property type="molecule type" value="Genomic_DNA"/>
</dbReference>
<evidence type="ECO:0000313" key="4">
    <source>
        <dbReference type="Proteomes" id="UP000185841"/>
    </source>
</evidence>
<dbReference type="PROSITE" id="PS51782">
    <property type="entry name" value="LYSM"/>
    <property type="match status" value="1"/>
</dbReference>
<gene>
    <name evidence="3" type="ORF">SAMN05878282_101145</name>
</gene>
<sequence>MRKSLLALLLVAAGGLAQTGLVQAAVQLKEGHPDRYTVAKGDTLWDISGKFLSQPWKWPELWHANPQIENPHLIYPGDTLSLVYIDGQPRLMLNRGESRGTIKLSPQVRSTPLAQAIPTIPLGAINSFLISNRIVDTAEEFSAQPYVVAGEQEGVITGAGDRIYARGSFDDGLAVYGVFRQGKTYIDPETKEILGINADDIGSGELVSEEGDIATLNLSRTTQEVRPGDRLFPTEERAVNSTFMPSEPPTDVDGVILDVPRGVNRIGQFDVVTINKGKIDGLSEGNVLAVYKTGETVRDRVTGESVKIPDERSGLLMVFRTYEKLSYGLVLYATRDLALMDKVKNP</sequence>
<evidence type="ECO:0000259" key="2">
    <source>
        <dbReference type="PROSITE" id="PS51782"/>
    </source>
</evidence>
<feature type="signal peptide" evidence="1">
    <location>
        <begin position="1"/>
        <end position="24"/>
    </location>
</feature>
<dbReference type="PANTHER" id="PTHR34700:SF4">
    <property type="entry name" value="PHAGE-LIKE ELEMENT PBSX PROTEIN XKDP"/>
    <property type="match status" value="1"/>
</dbReference>
<name>A0A1N6N909_AQUAC</name>
<dbReference type="SMART" id="SM00257">
    <property type="entry name" value="LysM"/>
    <property type="match status" value="1"/>
</dbReference>
<accession>A0A1N6N909</accession>
<protein>
    <submittedName>
        <fullName evidence="3">Nucleoid-associated protein YgaU, contains BON and LysM domains</fullName>
    </submittedName>
</protein>
<dbReference type="Gene3D" id="3.10.350.10">
    <property type="entry name" value="LysM domain"/>
    <property type="match status" value="1"/>
</dbReference>
<keyword evidence="1" id="KW-0732">Signal</keyword>
<dbReference type="CDD" id="cd00118">
    <property type="entry name" value="LysM"/>
    <property type="match status" value="1"/>
</dbReference>
<feature type="chain" id="PRO_5012094073" evidence="1">
    <location>
        <begin position="25"/>
        <end position="346"/>
    </location>
</feature>
<organism evidence="3 4">
    <name type="scientific">Aquipseudomonas alcaligenes</name>
    <name type="common">Pseudomonas alcaligenes</name>
    <dbReference type="NCBI Taxonomy" id="43263"/>
    <lineage>
        <taxon>Bacteria</taxon>
        <taxon>Pseudomonadati</taxon>
        <taxon>Pseudomonadota</taxon>
        <taxon>Gammaproteobacteria</taxon>
        <taxon>Pseudomonadales</taxon>
        <taxon>Pseudomonadaceae</taxon>
        <taxon>Aquipseudomonas</taxon>
    </lineage>
</organism>
<dbReference type="AlphaFoldDB" id="A0A1N6N909"/>
<dbReference type="InterPro" id="IPR018392">
    <property type="entry name" value="LysM"/>
</dbReference>
<dbReference type="InterPro" id="IPR036779">
    <property type="entry name" value="LysM_dom_sf"/>
</dbReference>
<dbReference type="Pfam" id="PF01476">
    <property type="entry name" value="LysM"/>
    <property type="match status" value="1"/>
</dbReference>
<reference evidence="3 4" key="1">
    <citation type="submission" date="2017-01" db="EMBL/GenBank/DDBJ databases">
        <authorList>
            <person name="Mah S.A."/>
            <person name="Swanson W.J."/>
            <person name="Moy G.W."/>
            <person name="Vacquier V.D."/>
        </authorList>
    </citation>
    <scope>NUCLEOTIDE SEQUENCE [LARGE SCALE GENOMIC DNA]</scope>
    <source>
        <strain evidence="3 4">RU36E</strain>
    </source>
</reference>
<dbReference type="PANTHER" id="PTHR34700">
    <property type="entry name" value="POTASSIUM BINDING PROTEIN KBP"/>
    <property type="match status" value="1"/>
</dbReference>
<feature type="domain" description="LysM" evidence="2">
    <location>
        <begin position="34"/>
        <end position="82"/>
    </location>
</feature>
<dbReference type="RefSeq" id="WP_076423484.1">
    <property type="nucleotide sequence ID" value="NZ_FTMP01000001.1"/>
</dbReference>
<dbReference type="InterPro" id="IPR052196">
    <property type="entry name" value="Bact_Kbp"/>
</dbReference>
<dbReference type="SUPFAM" id="SSF54106">
    <property type="entry name" value="LysM domain"/>
    <property type="match status" value="1"/>
</dbReference>
<dbReference type="Proteomes" id="UP000185841">
    <property type="component" value="Unassembled WGS sequence"/>
</dbReference>
<evidence type="ECO:0000313" key="3">
    <source>
        <dbReference type="EMBL" id="SIP88545.1"/>
    </source>
</evidence>